<organism evidence="2 3">
    <name type="scientific">Photobacterium leiognathi lrivu.4.1</name>
    <dbReference type="NCBI Taxonomy" id="1248232"/>
    <lineage>
        <taxon>Bacteria</taxon>
        <taxon>Pseudomonadati</taxon>
        <taxon>Pseudomonadota</taxon>
        <taxon>Gammaproteobacteria</taxon>
        <taxon>Vibrionales</taxon>
        <taxon>Vibrionaceae</taxon>
        <taxon>Photobacterium</taxon>
    </lineage>
</organism>
<protein>
    <submittedName>
        <fullName evidence="2">Uncharacterized protein</fullName>
    </submittedName>
</protein>
<feature type="transmembrane region" description="Helical" evidence="1">
    <location>
        <begin position="67"/>
        <end position="85"/>
    </location>
</feature>
<keyword evidence="1" id="KW-1133">Transmembrane helix</keyword>
<name>V5F2E0_PHOLE</name>
<keyword evidence="1" id="KW-0472">Membrane</keyword>
<accession>V5F2E0</accession>
<evidence type="ECO:0000256" key="1">
    <source>
        <dbReference type="SAM" id="Phobius"/>
    </source>
</evidence>
<dbReference type="EMBL" id="DF196821">
    <property type="protein sequence ID" value="GAD31410.1"/>
    <property type="molecule type" value="Genomic_DNA"/>
</dbReference>
<evidence type="ECO:0000313" key="3">
    <source>
        <dbReference type="Proteomes" id="UP000030675"/>
    </source>
</evidence>
<proteinExistence type="predicted"/>
<sequence length="103" mass="11871">MAKHQCPHCHSPIALSWFFFSGLKTKYRCVTCSSLMGWNSRRKMVGMFTSALIPMLIFSLNTFTQNMVLSVSIPLVLATFVLWRVPKQYDLLDDDKEKTKHKA</sequence>
<dbReference type="HOGENOM" id="CLU_2331269_0_0_6"/>
<evidence type="ECO:0000313" key="2">
    <source>
        <dbReference type="EMBL" id="GAD31410.1"/>
    </source>
</evidence>
<dbReference type="AlphaFoldDB" id="V5F2E0"/>
<reference evidence="3" key="1">
    <citation type="submission" date="2012-12" db="EMBL/GenBank/DDBJ databases">
        <title>Genome Sequence of Photobacterium leiognathi lrivu.4.1.</title>
        <authorList>
            <person name="Urbanczyk H."/>
            <person name="Ogura Y."/>
            <person name="Hayashi T."/>
            <person name="Dunlap P.V."/>
        </authorList>
    </citation>
    <scope>NUCLEOTIDE SEQUENCE [LARGE SCALE GENOMIC DNA]</scope>
    <source>
        <strain evidence="3">lrivu.4.1</strain>
    </source>
</reference>
<keyword evidence="1" id="KW-0812">Transmembrane</keyword>
<feature type="transmembrane region" description="Helical" evidence="1">
    <location>
        <begin position="44"/>
        <end position="61"/>
    </location>
</feature>
<dbReference type="RefSeq" id="WP_023934275.1">
    <property type="nucleotide sequence ID" value="NZ_DF196821.1"/>
</dbReference>
<dbReference type="Proteomes" id="UP000030675">
    <property type="component" value="Unassembled WGS sequence"/>
</dbReference>
<gene>
    <name evidence="2" type="ORF">PLEI_3070</name>
</gene>